<accession>A0AAD2JKP2</accession>
<evidence type="ECO:0000313" key="2">
    <source>
        <dbReference type="Proteomes" id="UP001295423"/>
    </source>
</evidence>
<dbReference type="AlphaFoldDB" id="A0AAD2JKP2"/>
<sequence>MLPVYENGESGMSFDVLSRSSAMNRTRSNNMVRNLPEHIQIQGSPDSETSDCKVYYNTDLRSFLHQLAQDSGDRGFEILPKHRLTPRCSIKRNSAPPVIDGATRKMLSCYAAVKSHRRKSCEFNRRDGGCAETSEVLAATVFDDKFLESVIDEVDSILYDDADDDLEDDDIQSQSGSA</sequence>
<dbReference type="Proteomes" id="UP001295423">
    <property type="component" value="Unassembled WGS sequence"/>
</dbReference>
<organism evidence="1 2">
    <name type="scientific">Cylindrotheca closterium</name>
    <dbReference type="NCBI Taxonomy" id="2856"/>
    <lineage>
        <taxon>Eukaryota</taxon>
        <taxon>Sar</taxon>
        <taxon>Stramenopiles</taxon>
        <taxon>Ochrophyta</taxon>
        <taxon>Bacillariophyta</taxon>
        <taxon>Bacillariophyceae</taxon>
        <taxon>Bacillariophycidae</taxon>
        <taxon>Bacillariales</taxon>
        <taxon>Bacillariaceae</taxon>
        <taxon>Cylindrotheca</taxon>
    </lineage>
</organism>
<comment type="caution">
    <text evidence="1">The sequence shown here is derived from an EMBL/GenBank/DDBJ whole genome shotgun (WGS) entry which is preliminary data.</text>
</comment>
<evidence type="ECO:0000313" key="1">
    <source>
        <dbReference type="EMBL" id="CAJ1959644.1"/>
    </source>
</evidence>
<protein>
    <submittedName>
        <fullName evidence="1">Uncharacterized protein</fullName>
    </submittedName>
</protein>
<reference evidence="1" key="1">
    <citation type="submission" date="2023-08" db="EMBL/GenBank/DDBJ databases">
        <authorList>
            <person name="Audoor S."/>
            <person name="Bilcke G."/>
        </authorList>
    </citation>
    <scope>NUCLEOTIDE SEQUENCE</scope>
</reference>
<keyword evidence="2" id="KW-1185">Reference proteome</keyword>
<proteinExistence type="predicted"/>
<name>A0AAD2JKP2_9STRA</name>
<dbReference type="EMBL" id="CAKOGP040002014">
    <property type="protein sequence ID" value="CAJ1959644.1"/>
    <property type="molecule type" value="Genomic_DNA"/>
</dbReference>
<gene>
    <name evidence="1" type="ORF">CYCCA115_LOCUS18063</name>
</gene>